<dbReference type="GO" id="GO:0003723">
    <property type="term" value="F:RNA binding"/>
    <property type="evidence" value="ECO:0007669"/>
    <property type="project" value="InterPro"/>
</dbReference>
<evidence type="ECO:0000313" key="5">
    <source>
        <dbReference type="Proteomes" id="UP000075714"/>
    </source>
</evidence>
<dbReference type="AlphaFoldDB" id="A0A150H0F0"/>
<dbReference type="OrthoDB" id="525520at2759"/>
<organism evidence="4 5">
    <name type="scientific">Gonium pectorale</name>
    <name type="common">Green alga</name>
    <dbReference type="NCBI Taxonomy" id="33097"/>
    <lineage>
        <taxon>Eukaryota</taxon>
        <taxon>Viridiplantae</taxon>
        <taxon>Chlorophyta</taxon>
        <taxon>core chlorophytes</taxon>
        <taxon>Chlorophyceae</taxon>
        <taxon>CS clade</taxon>
        <taxon>Chlamydomonadales</taxon>
        <taxon>Volvocaceae</taxon>
        <taxon>Gonium</taxon>
    </lineage>
</organism>
<accession>A0A150H0F0</accession>
<dbReference type="GO" id="GO:0003735">
    <property type="term" value="F:structural constituent of ribosome"/>
    <property type="evidence" value="ECO:0007669"/>
    <property type="project" value="InterPro"/>
</dbReference>
<reference evidence="5" key="1">
    <citation type="journal article" date="2016" name="Nat. Commun.">
        <title>The Gonium pectorale genome demonstrates co-option of cell cycle regulation during the evolution of multicellularity.</title>
        <authorList>
            <person name="Hanschen E.R."/>
            <person name="Marriage T.N."/>
            <person name="Ferris P.J."/>
            <person name="Hamaji T."/>
            <person name="Toyoda A."/>
            <person name="Fujiyama A."/>
            <person name="Neme R."/>
            <person name="Noguchi H."/>
            <person name="Minakuchi Y."/>
            <person name="Suzuki M."/>
            <person name="Kawai-Toyooka H."/>
            <person name="Smith D.R."/>
            <person name="Sparks H."/>
            <person name="Anderson J."/>
            <person name="Bakaric R."/>
            <person name="Luria V."/>
            <person name="Karger A."/>
            <person name="Kirschner M.W."/>
            <person name="Durand P.M."/>
            <person name="Michod R.E."/>
            <person name="Nozaki H."/>
            <person name="Olson B.J."/>
        </authorList>
    </citation>
    <scope>NUCLEOTIDE SEQUENCE [LARGE SCALE GENOMIC DNA]</scope>
    <source>
        <strain evidence="5">NIES-2863</strain>
    </source>
</reference>
<comment type="similarity">
    <text evidence="1">Belongs to the universal ribosomal protein uS13 family.</text>
</comment>
<dbReference type="GO" id="GO:0006412">
    <property type="term" value="P:translation"/>
    <property type="evidence" value="ECO:0007669"/>
    <property type="project" value="InterPro"/>
</dbReference>
<keyword evidence="2" id="KW-0689">Ribosomal protein</keyword>
<dbReference type="PROSITE" id="PS50159">
    <property type="entry name" value="RIBOSOMAL_S13_2"/>
    <property type="match status" value="1"/>
</dbReference>
<gene>
    <name evidence="4" type="ORF">GPECTOR_2g1110</name>
</gene>
<dbReference type="EMBL" id="LSYV01000003">
    <property type="protein sequence ID" value="KXZ55561.1"/>
    <property type="molecule type" value="Genomic_DNA"/>
</dbReference>
<evidence type="ECO:0000256" key="3">
    <source>
        <dbReference type="ARBA" id="ARBA00023274"/>
    </source>
</evidence>
<dbReference type="InterPro" id="IPR010979">
    <property type="entry name" value="Ribosomal_uS13-like_H2TH"/>
</dbReference>
<dbReference type="InterPro" id="IPR001892">
    <property type="entry name" value="Ribosomal_uS13"/>
</dbReference>
<name>A0A150H0F0_GONPE</name>
<dbReference type="SUPFAM" id="SSF46946">
    <property type="entry name" value="S13-like H2TH domain"/>
    <property type="match status" value="1"/>
</dbReference>
<proteinExistence type="inferred from homology"/>
<keyword evidence="3" id="KW-0687">Ribonucleoprotein</keyword>
<evidence type="ECO:0000256" key="2">
    <source>
        <dbReference type="ARBA" id="ARBA00022980"/>
    </source>
</evidence>
<evidence type="ECO:0000313" key="4">
    <source>
        <dbReference type="EMBL" id="KXZ55561.1"/>
    </source>
</evidence>
<dbReference type="InterPro" id="IPR027437">
    <property type="entry name" value="Rbsml_uS13_C"/>
</dbReference>
<dbReference type="PIRSF" id="PIRSF002134">
    <property type="entry name" value="Ribosomal_S13"/>
    <property type="match status" value="1"/>
</dbReference>
<dbReference type="GO" id="GO:1990904">
    <property type="term" value="C:ribonucleoprotein complex"/>
    <property type="evidence" value="ECO:0007669"/>
    <property type="project" value="UniProtKB-KW"/>
</dbReference>
<dbReference type="Gene3D" id="1.10.8.50">
    <property type="match status" value="1"/>
</dbReference>
<keyword evidence="5" id="KW-1185">Reference proteome</keyword>
<sequence length="117" mass="13336">MVQIQRVFLPPNATFHIALQRVFGIGRVTSVAVSEVKDVKDSYLQKVTSYIEANFTTGDNLKRQIRDNVLVQLGIKSRRGIRLERGLPVSSSQTRHNAVTANKLRPLIMYDTSRRQR</sequence>
<dbReference type="Proteomes" id="UP000075714">
    <property type="component" value="Unassembled WGS sequence"/>
</dbReference>
<dbReference type="Gene3D" id="4.10.910.10">
    <property type="entry name" value="30s ribosomal protein s13, domain 2"/>
    <property type="match status" value="1"/>
</dbReference>
<protein>
    <recommendedName>
        <fullName evidence="6">Ribosomal protein S13</fullName>
    </recommendedName>
</protein>
<dbReference type="GO" id="GO:0005840">
    <property type="term" value="C:ribosome"/>
    <property type="evidence" value="ECO:0007669"/>
    <property type="project" value="UniProtKB-KW"/>
</dbReference>
<evidence type="ECO:0008006" key="6">
    <source>
        <dbReference type="Google" id="ProtNLM"/>
    </source>
</evidence>
<evidence type="ECO:0000256" key="1">
    <source>
        <dbReference type="ARBA" id="ARBA00008080"/>
    </source>
</evidence>
<comment type="caution">
    <text evidence="4">The sequence shown here is derived from an EMBL/GenBank/DDBJ whole genome shotgun (WGS) entry which is preliminary data.</text>
</comment>
<dbReference type="STRING" id="33097.A0A150H0F0"/>